<gene>
    <name evidence="1" type="ORF">MES4922_210085</name>
</gene>
<dbReference type="EMBL" id="CAKXZS010000014">
    <property type="protein sequence ID" value="CAH2399096.1"/>
    <property type="molecule type" value="Genomic_DNA"/>
</dbReference>
<reference evidence="1" key="1">
    <citation type="submission" date="2022-03" db="EMBL/GenBank/DDBJ databases">
        <authorList>
            <person name="Brunel B."/>
        </authorList>
    </citation>
    <scope>NUCLEOTIDE SEQUENCE</scope>
    <source>
        <strain evidence="1">STM4922sample</strain>
    </source>
</reference>
<evidence type="ECO:0000313" key="2">
    <source>
        <dbReference type="Proteomes" id="UP001152604"/>
    </source>
</evidence>
<name>A0ABM9DQZ3_9HYPH</name>
<comment type="caution">
    <text evidence="1">The sequence shown here is derived from an EMBL/GenBank/DDBJ whole genome shotgun (WGS) entry which is preliminary data.</text>
</comment>
<evidence type="ECO:0000313" key="1">
    <source>
        <dbReference type="EMBL" id="CAH2399096.1"/>
    </source>
</evidence>
<organism evidence="1 2">
    <name type="scientific">Mesorhizobium ventifaucium</name>
    <dbReference type="NCBI Taxonomy" id="666020"/>
    <lineage>
        <taxon>Bacteria</taxon>
        <taxon>Pseudomonadati</taxon>
        <taxon>Pseudomonadota</taxon>
        <taxon>Alphaproteobacteria</taxon>
        <taxon>Hyphomicrobiales</taxon>
        <taxon>Phyllobacteriaceae</taxon>
        <taxon>Mesorhizobium</taxon>
    </lineage>
</organism>
<accession>A0ABM9DQZ3</accession>
<dbReference type="Proteomes" id="UP001152604">
    <property type="component" value="Unassembled WGS sequence"/>
</dbReference>
<protein>
    <submittedName>
        <fullName evidence="1">Uncharacterized protein</fullName>
    </submittedName>
</protein>
<keyword evidence="2" id="KW-1185">Reference proteome</keyword>
<proteinExistence type="predicted"/>
<dbReference type="RefSeq" id="WP_254024907.1">
    <property type="nucleotide sequence ID" value="NZ_CAKXZS010000014.1"/>
</dbReference>
<sequence>MKLDAVLARLRAGEKLHQQIVDGRRQWWFDEPFQDVPDAAVVKIRAGGEFPLVEVGDSLFGLPDNSQTWEGVDGV</sequence>